<dbReference type="EMBL" id="MN740436">
    <property type="protein sequence ID" value="QHU06443.1"/>
    <property type="molecule type" value="Genomic_DNA"/>
</dbReference>
<accession>A0A6C0JM57</accession>
<evidence type="ECO:0000313" key="1">
    <source>
        <dbReference type="EMBL" id="QHU06443.1"/>
    </source>
</evidence>
<proteinExistence type="predicted"/>
<protein>
    <submittedName>
        <fullName evidence="1">Uncharacterized protein</fullName>
    </submittedName>
</protein>
<sequence>MSVEKKEVLEEFSKVMKNFVANLKTTFPEYEPLIGKWWKDAKHFDYVDEEEIKMAIENAQQKSISLLFDFCQKKLPPRFFDILYQNEEIFTEDSEMNTKFLPHLHFTPFLI</sequence>
<organism evidence="1">
    <name type="scientific">viral metagenome</name>
    <dbReference type="NCBI Taxonomy" id="1070528"/>
    <lineage>
        <taxon>unclassified sequences</taxon>
        <taxon>metagenomes</taxon>
        <taxon>organismal metagenomes</taxon>
    </lineage>
</organism>
<reference evidence="1" key="1">
    <citation type="journal article" date="2020" name="Nature">
        <title>Giant virus diversity and host interactions through global metagenomics.</title>
        <authorList>
            <person name="Schulz F."/>
            <person name="Roux S."/>
            <person name="Paez-Espino D."/>
            <person name="Jungbluth S."/>
            <person name="Walsh D.A."/>
            <person name="Denef V.J."/>
            <person name="McMahon K.D."/>
            <person name="Konstantinidis K.T."/>
            <person name="Eloe-Fadrosh E.A."/>
            <person name="Kyrpides N.C."/>
            <person name="Woyke T."/>
        </authorList>
    </citation>
    <scope>NUCLEOTIDE SEQUENCE</scope>
    <source>
        <strain evidence="1">GVMAG-M-3300027747-57</strain>
    </source>
</reference>
<name>A0A6C0JM57_9ZZZZ</name>
<dbReference type="AlphaFoldDB" id="A0A6C0JM57"/>